<protein>
    <submittedName>
        <fullName evidence="1">Uncharacterized protein</fullName>
    </submittedName>
</protein>
<dbReference type="Proteomes" id="UP001444071">
    <property type="component" value="Unassembled WGS sequence"/>
</dbReference>
<evidence type="ECO:0000313" key="1">
    <source>
        <dbReference type="EMBL" id="MEQ2268967.1"/>
    </source>
</evidence>
<gene>
    <name evidence="1" type="ORF">XENORESO_019848</name>
</gene>
<sequence length="127" mass="14219">MNECLRISPKFVPAEKICICRKKNCFALKGSVEVVQATMSCFLCRSHCGRPMGDVPKTQAERTIYSFGFLRVWEPPWNPPGEAGKCPWGEGFTGYSPGPGTPMTRSQISGRQWMDGWMERSGVKEIP</sequence>
<reference evidence="1 2" key="1">
    <citation type="submission" date="2021-06" db="EMBL/GenBank/DDBJ databases">
        <authorList>
            <person name="Palmer J.M."/>
        </authorList>
    </citation>
    <scope>NUCLEOTIDE SEQUENCE [LARGE SCALE GENOMIC DNA]</scope>
    <source>
        <strain evidence="1 2">XR_2019</strain>
        <tissue evidence="1">Muscle</tissue>
    </source>
</reference>
<dbReference type="EMBL" id="JAHRIM010050797">
    <property type="protein sequence ID" value="MEQ2268967.1"/>
    <property type="molecule type" value="Genomic_DNA"/>
</dbReference>
<evidence type="ECO:0000313" key="2">
    <source>
        <dbReference type="Proteomes" id="UP001444071"/>
    </source>
</evidence>
<proteinExistence type="predicted"/>
<name>A0ABV0WHA6_9TELE</name>
<accession>A0ABV0WHA6</accession>
<keyword evidence="2" id="KW-1185">Reference proteome</keyword>
<organism evidence="1 2">
    <name type="scientific">Xenotaenia resolanae</name>
    <dbReference type="NCBI Taxonomy" id="208358"/>
    <lineage>
        <taxon>Eukaryota</taxon>
        <taxon>Metazoa</taxon>
        <taxon>Chordata</taxon>
        <taxon>Craniata</taxon>
        <taxon>Vertebrata</taxon>
        <taxon>Euteleostomi</taxon>
        <taxon>Actinopterygii</taxon>
        <taxon>Neopterygii</taxon>
        <taxon>Teleostei</taxon>
        <taxon>Neoteleostei</taxon>
        <taxon>Acanthomorphata</taxon>
        <taxon>Ovalentaria</taxon>
        <taxon>Atherinomorphae</taxon>
        <taxon>Cyprinodontiformes</taxon>
        <taxon>Goodeidae</taxon>
        <taxon>Xenotaenia</taxon>
    </lineage>
</organism>
<comment type="caution">
    <text evidence="1">The sequence shown here is derived from an EMBL/GenBank/DDBJ whole genome shotgun (WGS) entry which is preliminary data.</text>
</comment>